<dbReference type="PANTHER" id="PTHR35176">
    <property type="entry name" value="HEME OXYGENASE HI_0854-RELATED"/>
    <property type="match status" value="1"/>
</dbReference>
<evidence type="ECO:0000259" key="2">
    <source>
        <dbReference type="Pfam" id="PF01243"/>
    </source>
</evidence>
<accession>A0ABW7Y4J1</accession>
<dbReference type="EMBL" id="JBITDC010000007">
    <property type="protein sequence ID" value="MFI5677287.1"/>
    <property type="molecule type" value="Genomic_DNA"/>
</dbReference>
<keyword evidence="4" id="KW-1185">Reference proteome</keyword>
<dbReference type="PANTHER" id="PTHR35176:SF6">
    <property type="entry name" value="HEME OXYGENASE HI_0854-RELATED"/>
    <property type="match status" value="1"/>
</dbReference>
<evidence type="ECO:0000313" key="3">
    <source>
        <dbReference type="EMBL" id="MFI5677287.1"/>
    </source>
</evidence>
<gene>
    <name evidence="3" type="ORF">ACIA8P_21870</name>
</gene>
<dbReference type="SUPFAM" id="SSF50475">
    <property type="entry name" value="FMN-binding split barrel"/>
    <property type="match status" value="1"/>
</dbReference>
<sequence length="151" mass="16568">MLWTQFAEQEPELALRGRMLLAEEHGYVYLSTVSADGGPRLHPVAPVLSDRGLYVAVTRRSPKPADVRAEPRIALHSTVLPPDDEEFSVRGVVREVEDEGAREAAVAGARGGARLSDALALFEVDLVEVGWARWSEGKPTRRRWRASGGLV</sequence>
<comment type="caution">
    <text evidence="3">The sequence shown here is derived from an EMBL/GenBank/DDBJ whole genome shotgun (WGS) entry which is preliminary data.</text>
</comment>
<feature type="domain" description="Pyridoxamine 5'-phosphate oxidase N-terminal" evidence="2">
    <location>
        <begin position="23"/>
        <end position="111"/>
    </location>
</feature>
<name>A0ABW7Y4J1_STRCE</name>
<dbReference type="RefSeq" id="WP_398657933.1">
    <property type="nucleotide sequence ID" value="NZ_JBITDC010000007.1"/>
</dbReference>
<evidence type="ECO:0000256" key="1">
    <source>
        <dbReference type="ARBA" id="ARBA00023002"/>
    </source>
</evidence>
<dbReference type="Pfam" id="PF01243">
    <property type="entry name" value="PNPOx_N"/>
    <property type="match status" value="1"/>
</dbReference>
<keyword evidence="1" id="KW-0560">Oxidoreductase</keyword>
<dbReference type="InterPro" id="IPR052019">
    <property type="entry name" value="F420H2_bilvrd_red/Heme_oxyg"/>
</dbReference>
<organism evidence="3 4">
    <name type="scientific">Streptomyces cellulosae</name>
    <dbReference type="NCBI Taxonomy" id="1968"/>
    <lineage>
        <taxon>Bacteria</taxon>
        <taxon>Bacillati</taxon>
        <taxon>Actinomycetota</taxon>
        <taxon>Actinomycetes</taxon>
        <taxon>Kitasatosporales</taxon>
        <taxon>Streptomycetaceae</taxon>
        <taxon>Streptomyces</taxon>
    </lineage>
</organism>
<dbReference type="InterPro" id="IPR011576">
    <property type="entry name" value="Pyridox_Oxase_N"/>
</dbReference>
<dbReference type="InterPro" id="IPR012349">
    <property type="entry name" value="Split_barrel_FMN-bd"/>
</dbReference>
<dbReference type="Gene3D" id="2.30.110.10">
    <property type="entry name" value="Electron Transport, Fmn-binding Protein, Chain A"/>
    <property type="match status" value="1"/>
</dbReference>
<proteinExistence type="predicted"/>
<evidence type="ECO:0000313" key="4">
    <source>
        <dbReference type="Proteomes" id="UP001612415"/>
    </source>
</evidence>
<dbReference type="Proteomes" id="UP001612415">
    <property type="component" value="Unassembled WGS sequence"/>
</dbReference>
<reference evidence="3 4" key="1">
    <citation type="submission" date="2024-10" db="EMBL/GenBank/DDBJ databases">
        <title>The Natural Products Discovery Center: Release of the First 8490 Sequenced Strains for Exploring Actinobacteria Biosynthetic Diversity.</title>
        <authorList>
            <person name="Kalkreuter E."/>
            <person name="Kautsar S.A."/>
            <person name="Yang D."/>
            <person name="Bader C.D."/>
            <person name="Teijaro C.N."/>
            <person name="Fluegel L."/>
            <person name="Davis C.M."/>
            <person name="Simpson J.R."/>
            <person name="Lauterbach L."/>
            <person name="Steele A.D."/>
            <person name="Gui C."/>
            <person name="Meng S."/>
            <person name="Li G."/>
            <person name="Viehrig K."/>
            <person name="Ye F."/>
            <person name="Su P."/>
            <person name="Kiefer A.F."/>
            <person name="Nichols A."/>
            <person name="Cepeda A.J."/>
            <person name="Yan W."/>
            <person name="Fan B."/>
            <person name="Jiang Y."/>
            <person name="Adhikari A."/>
            <person name="Zheng C.-J."/>
            <person name="Schuster L."/>
            <person name="Cowan T.M."/>
            <person name="Smanski M.J."/>
            <person name="Chevrette M.G."/>
            <person name="De Carvalho L.P.S."/>
            <person name="Shen B."/>
        </authorList>
    </citation>
    <scope>NUCLEOTIDE SEQUENCE [LARGE SCALE GENOMIC DNA]</scope>
    <source>
        <strain evidence="3 4">NPDC051599</strain>
    </source>
</reference>
<protein>
    <submittedName>
        <fullName evidence="3">Pyridoxamine 5'-phosphate oxidase family protein</fullName>
    </submittedName>
</protein>